<organism evidence="1 2">
    <name type="scientific">Lentibacillus salicampi</name>
    <dbReference type="NCBI Taxonomy" id="175306"/>
    <lineage>
        <taxon>Bacteria</taxon>
        <taxon>Bacillati</taxon>
        <taxon>Bacillota</taxon>
        <taxon>Bacilli</taxon>
        <taxon>Bacillales</taxon>
        <taxon>Bacillaceae</taxon>
        <taxon>Lentibacillus</taxon>
    </lineage>
</organism>
<protein>
    <recommendedName>
        <fullName evidence="3">DUF2642 domain-containing protein</fullName>
    </recommendedName>
</protein>
<gene>
    <name evidence="1" type="ORF">E4U82_18220</name>
</gene>
<dbReference type="EMBL" id="SRHY01000058">
    <property type="protein sequence ID" value="TFJ91329.1"/>
    <property type="molecule type" value="Genomic_DNA"/>
</dbReference>
<dbReference type="OrthoDB" id="2890046at2"/>
<reference evidence="1 2" key="1">
    <citation type="submission" date="2019-03" db="EMBL/GenBank/DDBJ databases">
        <title>Genome sequence of Lentibacillus salicampi ATCC BAA-719.</title>
        <authorList>
            <person name="Maclea K.S."/>
            <person name="Simoes Junior M."/>
        </authorList>
    </citation>
    <scope>NUCLEOTIDE SEQUENCE [LARGE SCALE GENOMIC DNA]</scope>
    <source>
        <strain evidence="1 2">ATCC BAA-719</strain>
    </source>
</reference>
<comment type="caution">
    <text evidence="1">The sequence shown here is derived from an EMBL/GenBank/DDBJ whole genome shotgun (WGS) entry which is preliminary data.</text>
</comment>
<evidence type="ECO:0008006" key="3">
    <source>
        <dbReference type="Google" id="ProtNLM"/>
    </source>
</evidence>
<dbReference type="RefSeq" id="WP_135111660.1">
    <property type="nucleotide sequence ID" value="NZ_SRHY01000058.1"/>
</dbReference>
<keyword evidence="2" id="KW-1185">Reference proteome</keyword>
<proteinExistence type="predicted"/>
<name>A0A4Y9A6M5_9BACI</name>
<evidence type="ECO:0000313" key="2">
    <source>
        <dbReference type="Proteomes" id="UP000298484"/>
    </source>
</evidence>
<dbReference type="AlphaFoldDB" id="A0A4Y9A6M5"/>
<evidence type="ECO:0000313" key="1">
    <source>
        <dbReference type="EMBL" id="TFJ91329.1"/>
    </source>
</evidence>
<sequence length="70" mass="7419">MFQETFAAELATRIGSFVEVVTDSDMIDGVLSNVTADLVLVVNVGSGYGSNTLYLSIDAINFVRFPSAVA</sequence>
<dbReference type="Proteomes" id="UP000298484">
    <property type="component" value="Unassembled WGS sequence"/>
</dbReference>
<accession>A0A4Y9A6M5</accession>